<organism evidence="1 2">
    <name type="scientific">Draconibacterium halophilum</name>
    <dbReference type="NCBI Taxonomy" id="2706887"/>
    <lineage>
        <taxon>Bacteria</taxon>
        <taxon>Pseudomonadati</taxon>
        <taxon>Bacteroidota</taxon>
        <taxon>Bacteroidia</taxon>
        <taxon>Marinilabiliales</taxon>
        <taxon>Prolixibacteraceae</taxon>
        <taxon>Draconibacterium</taxon>
    </lineage>
</organism>
<keyword evidence="2" id="KW-1185">Reference proteome</keyword>
<accession>A0A6C0REG0</accession>
<dbReference type="KEGG" id="drc:G0Q07_15805"/>
<reference evidence="1 2" key="1">
    <citation type="submission" date="2020-02" db="EMBL/GenBank/DDBJ databases">
        <title>Genome sequencing for Draconibacterium sp. strain M1.</title>
        <authorList>
            <person name="Park S.-J."/>
        </authorList>
    </citation>
    <scope>NUCLEOTIDE SEQUENCE [LARGE SCALE GENOMIC DNA]</scope>
    <source>
        <strain evidence="1 2">M1</strain>
    </source>
</reference>
<protein>
    <submittedName>
        <fullName evidence="1">STAS/SEC14 domain-containing protein</fullName>
    </submittedName>
</protein>
<evidence type="ECO:0000313" key="2">
    <source>
        <dbReference type="Proteomes" id="UP000474630"/>
    </source>
</evidence>
<dbReference type="Proteomes" id="UP000474630">
    <property type="component" value="Chromosome"/>
</dbReference>
<dbReference type="SUPFAM" id="SSF52091">
    <property type="entry name" value="SpoIIaa-like"/>
    <property type="match status" value="1"/>
</dbReference>
<dbReference type="AlphaFoldDB" id="A0A6C0REG0"/>
<evidence type="ECO:0000313" key="1">
    <source>
        <dbReference type="EMBL" id="QIA09088.1"/>
    </source>
</evidence>
<sequence>MFKVLDITKNDVVAIAVDGKLSKSDYDKITPLIEKTVRDYGKIRLYIQLDYVDGIEPKAFRADIKTYLKFFNNMKKIAVVGKTHWEKMWSGLAGPFVSGDIKYFDYHEIDEARKWIK</sequence>
<dbReference type="RefSeq" id="WP_163347965.1">
    <property type="nucleotide sequence ID" value="NZ_CP048409.1"/>
</dbReference>
<dbReference type="Pfam" id="PF11964">
    <property type="entry name" value="SpoIIAA-like"/>
    <property type="match status" value="1"/>
</dbReference>
<name>A0A6C0REG0_9BACT</name>
<dbReference type="InterPro" id="IPR036513">
    <property type="entry name" value="STAS_dom_sf"/>
</dbReference>
<dbReference type="InterPro" id="IPR021866">
    <property type="entry name" value="SpoIIAA-like"/>
</dbReference>
<proteinExistence type="predicted"/>
<dbReference type="EMBL" id="CP048409">
    <property type="protein sequence ID" value="QIA09088.1"/>
    <property type="molecule type" value="Genomic_DNA"/>
</dbReference>
<dbReference type="Gene3D" id="3.40.50.10600">
    <property type="entry name" value="SpoIIaa-like domains"/>
    <property type="match status" value="1"/>
</dbReference>
<gene>
    <name evidence="1" type="ORF">G0Q07_15805</name>
</gene>
<dbReference type="InterPro" id="IPR038396">
    <property type="entry name" value="SpoIIAA-like_sf"/>
</dbReference>